<protein>
    <submittedName>
        <fullName evidence="1">Uncharacterized protein</fullName>
    </submittedName>
</protein>
<proteinExistence type="predicted"/>
<reference evidence="1" key="1">
    <citation type="submission" date="2017-10" db="EMBL/GenBank/DDBJ databases">
        <title>Genome sequence of cellulolytic Lachnospiraceae bacterium XHS1971 isolated from hotspring sediment.</title>
        <authorList>
            <person name="Vasudevan G."/>
            <person name="Joshi A.J."/>
            <person name="Hivarkar S."/>
            <person name="Lanjekar V.B."/>
            <person name="Dhakephalkar P.K."/>
            <person name="Dagar S."/>
        </authorList>
    </citation>
    <scope>NUCLEOTIDE SEQUENCE</scope>
    <source>
        <strain evidence="1">XHS1971</strain>
    </source>
</reference>
<gene>
    <name evidence="1" type="ORF">CS063_08465</name>
</gene>
<dbReference type="EMBL" id="PEDL01000007">
    <property type="protein sequence ID" value="PHV70791.1"/>
    <property type="molecule type" value="Genomic_DNA"/>
</dbReference>
<dbReference type="Proteomes" id="UP000224460">
    <property type="component" value="Unassembled WGS sequence"/>
</dbReference>
<name>A0AC61DDM7_9FIRM</name>
<sequence length="72" mass="7745">MKLTIFSVGVMISGAIMFSIGALDVTGNTWQGWTFSLQQVGGALLIGGILLGLCSLKEEIVKVGQWIKKEFN</sequence>
<comment type="caution">
    <text evidence="1">The sequence shown here is derived from an EMBL/GenBank/DDBJ whole genome shotgun (WGS) entry which is preliminary data.</text>
</comment>
<organism evidence="1 2">
    <name type="scientific">Sporanaerobium hydrogeniformans</name>
    <dbReference type="NCBI Taxonomy" id="3072179"/>
    <lineage>
        <taxon>Bacteria</taxon>
        <taxon>Bacillati</taxon>
        <taxon>Bacillota</taxon>
        <taxon>Clostridia</taxon>
        <taxon>Lachnospirales</taxon>
        <taxon>Lachnospiraceae</taxon>
        <taxon>Sporanaerobium</taxon>
    </lineage>
</organism>
<keyword evidence="2" id="KW-1185">Reference proteome</keyword>
<accession>A0AC61DDM7</accession>
<evidence type="ECO:0000313" key="2">
    <source>
        <dbReference type="Proteomes" id="UP000224460"/>
    </source>
</evidence>
<evidence type="ECO:0000313" key="1">
    <source>
        <dbReference type="EMBL" id="PHV70791.1"/>
    </source>
</evidence>